<evidence type="ECO:0000256" key="7">
    <source>
        <dbReference type="ARBA" id="ARBA00022884"/>
    </source>
</evidence>
<dbReference type="InterPro" id="IPR020536">
    <property type="entry name" value="ThiI_AANH"/>
</dbReference>
<dbReference type="InterPro" id="IPR026340">
    <property type="entry name" value="THII_Thiazole_biosynth_dom"/>
</dbReference>
<reference evidence="11 12" key="1">
    <citation type="submission" date="2017-07" db="EMBL/GenBank/DDBJ databases">
        <title>Annotated genome sequence of Bacterioplanes sanyensis isolated from Red Sea.</title>
        <authorList>
            <person name="Rehman Z.U."/>
        </authorList>
    </citation>
    <scope>NUCLEOTIDE SEQUENCE [LARGE SCALE GENOMIC DNA]</scope>
    <source>
        <strain evidence="11 12">NV9</strain>
    </source>
</reference>
<dbReference type="GO" id="GO:0005524">
    <property type="term" value="F:ATP binding"/>
    <property type="evidence" value="ECO:0007669"/>
    <property type="project" value="UniProtKB-UniRule"/>
</dbReference>
<keyword evidence="3 9" id="KW-0820">tRNA-binding</keyword>
<dbReference type="GO" id="GO:0002937">
    <property type="term" value="P:tRNA 4-thiouridine biosynthesis"/>
    <property type="evidence" value="ECO:0007669"/>
    <property type="project" value="TreeGrafter"/>
</dbReference>
<comment type="function">
    <text evidence="9">Catalyzes the ATP-dependent transfer of a sulfur to tRNA to produce 4-thiouridine in position 8 of tRNAs, which functions as a near-UV photosensor. Also catalyzes the transfer of sulfur to the sulfur carrier protein ThiS, forming ThiS-thiocarboxylate. This is a step in the synthesis of thiazole, in the thiamine biosynthesis pathway. The sulfur is donated as persulfide by IscS.</text>
</comment>
<evidence type="ECO:0000256" key="9">
    <source>
        <dbReference type="HAMAP-Rule" id="MF_00021"/>
    </source>
</evidence>
<evidence type="ECO:0000256" key="2">
    <source>
        <dbReference type="ARBA" id="ARBA00022490"/>
    </source>
</evidence>
<accession>A0A222FLF8</accession>
<dbReference type="InterPro" id="IPR049961">
    <property type="entry name" value="ThiI_N"/>
</dbReference>
<dbReference type="Gene3D" id="3.40.50.620">
    <property type="entry name" value="HUPs"/>
    <property type="match status" value="1"/>
</dbReference>
<evidence type="ECO:0000259" key="10">
    <source>
        <dbReference type="PROSITE" id="PS51165"/>
    </source>
</evidence>
<dbReference type="GO" id="GO:0000049">
    <property type="term" value="F:tRNA binding"/>
    <property type="evidence" value="ECO:0007669"/>
    <property type="project" value="UniProtKB-UniRule"/>
</dbReference>
<dbReference type="GO" id="GO:0140741">
    <property type="term" value="F:tRNA-uracil-4 sulfurtransferase activity"/>
    <property type="evidence" value="ECO:0007669"/>
    <property type="project" value="UniProtKB-EC"/>
</dbReference>
<feature type="binding site" evidence="9">
    <location>
        <begin position="188"/>
        <end position="189"/>
    </location>
    <ligand>
        <name>ATP</name>
        <dbReference type="ChEBI" id="CHEBI:30616"/>
    </ligand>
</feature>
<feature type="binding site" evidence="9">
    <location>
        <position position="292"/>
    </location>
    <ligand>
        <name>ATP</name>
        <dbReference type="ChEBI" id="CHEBI:30616"/>
    </ligand>
</feature>
<dbReference type="InterPro" id="IPR004114">
    <property type="entry name" value="THUMP_dom"/>
</dbReference>
<keyword evidence="2 9" id="KW-0963">Cytoplasm</keyword>
<dbReference type="InterPro" id="IPR050102">
    <property type="entry name" value="tRNA_sulfurtransferase_ThiI"/>
</dbReference>
<dbReference type="InterPro" id="IPR049962">
    <property type="entry name" value="THUMP_ThiI"/>
</dbReference>
<dbReference type="EC" id="2.8.1.4" evidence="9"/>
<feature type="binding site" evidence="9">
    <location>
        <position position="270"/>
    </location>
    <ligand>
        <name>ATP</name>
        <dbReference type="ChEBI" id="CHEBI:30616"/>
    </ligand>
</feature>
<dbReference type="NCBIfam" id="TIGR04271">
    <property type="entry name" value="ThiI_C_thiazole"/>
    <property type="match status" value="1"/>
</dbReference>
<comment type="subcellular location">
    <subcellularLocation>
        <location evidence="1 9">Cytoplasm</location>
    </subcellularLocation>
</comment>
<dbReference type="SMART" id="SM00981">
    <property type="entry name" value="THUMP"/>
    <property type="match status" value="1"/>
</dbReference>
<feature type="domain" description="THUMP" evidence="10">
    <location>
        <begin position="66"/>
        <end position="170"/>
    </location>
</feature>
<comment type="pathway">
    <text evidence="9">Cofactor biosynthesis; thiamine diphosphate biosynthesis.</text>
</comment>
<evidence type="ECO:0000256" key="6">
    <source>
        <dbReference type="ARBA" id="ARBA00022840"/>
    </source>
</evidence>
<dbReference type="EMBL" id="CP022530">
    <property type="protein sequence ID" value="ASP39857.1"/>
    <property type="molecule type" value="Genomic_DNA"/>
</dbReference>
<name>A0A222FLF8_9GAMM</name>
<keyword evidence="12" id="KW-1185">Reference proteome</keyword>
<evidence type="ECO:0000256" key="1">
    <source>
        <dbReference type="ARBA" id="ARBA00004496"/>
    </source>
</evidence>
<dbReference type="InterPro" id="IPR003720">
    <property type="entry name" value="tRNA_STrfase"/>
</dbReference>
<evidence type="ECO:0000256" key="3">
    <source>
        <dbReference type="ARBA" id="ARBA00022555"/>
    </source>
</evidence>
<dbReference type="PROSITE" id="PS51165">
    <property type="entry name" value="THUMP"/>
    <property type="match status" value="1"/>
</dbReference>
<organism evidence="11 12">
    <name type="scientific">Bacterioplanes sanyensis</name>
    <dbReference type="NCBI Taxonomy" id="1249553"/>
    <lineage>
        <taxon>Bacteria</taxon>
        <taxon>Pseudomonadati</taxon>
        <taxon>Pseudomonadota</taxon>
        <taxon>Gammaproteobacteria</taxon>
        <taxon>Oceanospirillales</taxon>
        <taxon>Oceanospirillaceae</taxon>
        <taxon>Bacterioplanes</taxon>
    </lineage>
</organism>
<keyword evidence="8 9" id="KW-0784">Thiamine biosynthesis</keyword>
<dbReference type="Pfam" id="PF02926">
    <property type="entry name" value="THUMP"/>
    <property type="match status" value="1"/>
</dbReference>
<keyword evidence="7 9" id="KW-0694">RNA-binding</keyword>
<dbReference type="SUPFAM" id="SSF143437">
    <property type="entry name" value="THUMP domain-like"/>
    <property type="match status" value="1"/>
</dbReference>
<dbReference type="InterPro" id="IPR036873">
    <property type="entry name" value="Rhodanese-like_dom_sf"/>
</dbReference>
<dbReference type="UniPathway" id="UPA00060"/>
<gene>
    <name evidence="9" type="primary">thiI</name>
    <name evidence="11" type="ORF">CHH28_14765</name>
</gene>
<dbReference type="NCBIfam" id="TIGR00342">
    <property type="entry name" value="tRNA uracil 4-sulfurtransferase ThiI"/>
    <property type="match status" value="1"/>
</dbReference>
<evidence type="ECO:0000313" key="12">
    <source>
        <dbReference type="Proteomes" id="UP000202440"/>
    </source>
</evidence>
<proteinExistence type="inferred from homology"/>
<dbReference type="Proteomes" id="UP000202440">
    <property type="component" value="Chromosome"/>
</dbReference>
<dbReference type="OrthoDB" id="9773948at2"/>
<comment type="catalytic activity">
    <reaction evidence="9">
        <text>[ThiS sulfur-carrier protein]-C-terminal Gly-Gly-AMP + S-sulfanyl-L-cysteinyl-[cysteine desulfurase] + AH2 = [ThiS sulfur-carrier protein]-C-terminal-Gly-aminoethanethioate + L-cysteinyl-[cysteine desulfurase] + A + AMP + 2 H(+)</text>
        <dbReference type="Rhea" id="RHEA:43340"/>
        <dbReference type="Rhea" id="RHEA-COMP:12157"/>
        <dbReference type="Rhea" id="RHEA-COMP:12158"/>
        <dbReference type="Rhea" id="RHEA-COMP:12910"/>
        <dbReference type="Rhea" id="RHEA-COMP:19908"/>
        <dbReference type="ChEBI" id="CHEBI:13193"/>
        <dbReference type="ChEBI" id="CHEBI:15378"/>
        <dbReference type="ChEBI" id="CHEBI:17499"/>
        <dbReference type="ChEBI" id="CHEBI:29950"/>
        <dbReference type="ChEBI" id="CHEBI:61963"/>
        <dbReference type="ChEBI" id="CHEBI:90618"/>
        <dbReference type="ChEBI" id="CHEBI:232372"/>
        <dbReference type="ChEBI" id="CHEBI:456215"/>
    </reaction>
</comment>
<dbReference type="GO" id="GO:0009229">
    <property type="term" value="P:thiamine diphosphate biosynthetic process"/>
    <property type="evidence" value="ECO:0007669"/>
    <property type="project" value="UniProtKB-UniRule"/>
</dbReference>
<dbReference type="GO" id="GO:0009228">
    <property type="term" value="P:thiamine biosynthetic process"/>
    <property type="evidence" value="ECO:0007669"/>
    <property type="project" value="UniProtKB-KW"/>
</dbReference>
<comment type="similarity">
    <text evidence="9">Belongs to the ThiI family.</text>
</comment>
<comment type="catalytic activity">
    <reaction evidence="9">
        <text>[ThiI sulfur-carrier protein]-S-sulfanyl-L-cysteine + a uridine in tRNA + 2 reduced [2Fe-2S]-[ferredoxin] + ATP + H(+) = [ThiI sulfur-carrier protein]-L-cysteine + a 4-thiouridine in tRNA + 2 oxidized [2Fe-2S]-[ferredoxin] + AMP + diphosphate</text>
        <dbReference type="Rhea" id="RHEA:24176"/>
        <dbReference type="Rhea" id="RHEA-COMP:10000"/>
        <dbReference type="Rhea" id="RHEA-COMP:10001"/>
        <dbReference type="Rhea" id="RHEA-COMP:13337"/>
        <dbReference type="Rhea" id="RHEA-COMP:13338"/>
        <dbReference type="Rhea" id="RHEA-COMP:13339"/>
        <dbReference type="Rhea" id="RHEA-COMP:13340"/>
        <dbReference type="ChEBI" id="CHEBI:15378"/>
        <dbReference type="ChEBI" id="CHEBI:29950"/>
        <dbReference type="ChEBI" id="CHEBI:30616"/>
        <dbReference type="ChEBI" id="CHEBI:33019"/>
        <dbReference type="ChEBI" id="CHEBI:33737"/>
        <dbReference type="ChEBI" id="CHEBI:33738"/>
        <dbReference type="ChEBI" id="CHEBI:61963"/>
        <dbReference type="ChEBI" id="CHEBI:65315"/>
        <dbReference type="ChEBI" id="CHEBI:136798"/>
        <dbReference type="ChEBI" id="CHEBI:456215"/>
        <dbReference type="EC" id="2.8.1.4"/>
    </reaction>
</comment>
<keyword evidence="5 9" id="KW-0547">Nucleotide-binding</keyword>
<dbReference type="PANTHER" id="PTHR43209">
    <property type="entry name" value="TRNA SULFURTRANSFERASE"/>
    <property type="match status" value="1"/>
</dbReference>
<dbReference type="PANTHER" id="PTHR43209:SF1">
    <property type="entry name" value="TRNA SULFURTRANSFERASE"/>
    <property type="match status" value="1"/>
</dbReference>
<keyword evidence="6 9" id="KW-0067">ATP-binding</keyword>
<keyword evidence="4 9" id="KW-0808">Transferase</keyword>
<evidence type="ECO:0000256" key="5">
    <source>
        <dbReference type="ARBA" id="ARBA00022741"/>
    </source>
</evidence>
<evidence type="ECO:0000313" key="11">
    <source>
        <dbReference type="EMBL" id="ASP39857.1"/>
    </source>
</evidence>
<evidence type="ECO:0000256" key="8">
    <source>
        <dbReference type="ARBA" id="ARBA00022977"/>
    </source>
</evidence>
<dbReference type="AlphaFoldDB" id="A0A222FLF8"/>
<dbReference type="KEGG" id="bsan:CHH28_14765"/>
<dbReference type="SUPFAM" id="SSF52821">
    <property type="entry name" value="Rhodanese/Cell cycle control phosphatase"/>
    <property type="match status" value="1"/>
</dbReference>
<feature type="binding site" evidence="9">
    <location>
        <position position="301"/>
    </location>
    <ligand>
        <name>ATP</name>
        <dbReference type="ChEBI" id="CHEBI:30616"/>
    </ligand>
</feature>
<dbReference type="CDD" id="cd11716">
    <property type="entry name" value="THUMP_ThiI"/>
    <property type="match status" value="1"/>
</dbReference>
<dbReference type="Gene3D" id="3.30.2130.30">
    <property type="match status" value="1"/>
</dbReference>
<dbReference type="GO" id="GO:0004810">
    <property type="term" value="F:CCA tRNA nucleotidyltransferase activity"/>
    <property type="evidence" value="ECO:0007669"/>
    <property type="project" value="InterPro"/>
</dbReference>
<dbReference type="GO" id="GO:0005829">
    <property type="term" value="C:cytosol"/>
    <property type="evidence" value="ECO:0007669"/>
    <property type="project" value="TreeGrafter"/>
</dbReference>
<dbReference type="RefSeq" id="WP_094061031.1">
    <property type="nucleotide sequence ID" value="NZ_CP022530.1"/>
</dbReference>
<comment type="caution">
    <text evidence="9">Lacks conserved residue(s) required for the propagation of feature annotation.</text>
</comment>
<sequence>MNFVVKLFPEITIKSRSVRKQMTKILRANLRNQFKRHNISADVQNRWDSLVVVVNEKHHDDESVRRHCIRILTHTPGIGSALEVTEHPFEGLPNAFELIRDAYREAVAGKSFCVRIKRAGQHDFTSHQAEIYIGGGILKETDAREVSLKNPEVVVRAEIRNQTLQIVGHDMRGLGGFPLGSQGDVLSLISGGFDSTVSSYLMNRRGLKTHFLFFNLGGSAHEIGVKQVAHYLWSSYGESHRVKFVTVPFEDVVGEILKNVETSQMGVVLKRMMLRAASEVAYKLRVPALVTGEAVAQVASQTITNLAVIDKACDHMVLRPLAAMDKQEIIDISRRIGAETFAANMPEYCGVISVNPTTVGDRRLVEEAEQAFDMEVLTQALKSARVQRIDEVLDGSDSGLDNLELVSTPTLNDVIIDIRHPHEVADAPLQLTNNEVMTIPFYDLDGQAANLNHSGRYLLYCQQGTMSKIHAHHLNQQFPDKYAVLLDSH</sequence>
<dbReference type="CDD" id="cd01712">
    <property type="entry name" value="PPase_ThiI"/>
    <property type="match status" value="1"/>
</dbReference>
<dbReference type="SUPFAM" id="SSF52402">
    <property type="entry name" value="Adenine nucleotide alpha hydrolases-like"/>
    <property type="match status" value="1"/>
</dbReference>
<dbReference type="HAMAP" id="MF_00021">
    <property type="entry name" value="ThiI"/>
    <property type="match status" value="1"/>
</dbReference>
<dbReference type="Pfam" id="PF02568">
    <property type="entry name" value="ThiI"/>
    <property type="match status" value="1"/>
</dbReference>
<dbReference type="GO" id="GO:0052837">
    <property type="term" value="P:thiazole biosynthetic process"/>
    <property type="evidence" value="ECO:0007669"/>
    <property type="project" value="InterPro"/>
</dbReference>
<evidence type="ECO:0000256" key="4">
    <source>
        <dbReference type="ARBA" id="ARBA00022679"/>
    </source>
</evidence>
<dbReference type="InterPro" id="IPR014729">
    <property type="entry name" value="Rossmann-like_a/b/a_fold"/>
</dbReference>
<protein>
    <recommendedName>
        <fullName evidence="9">Probable tRNA sulfurtransferase</fullName>
        <ecNumber evidence="9">2.8.1.4</ecNumber>
    </recommendedName>
    <alternativeName>
        <fullName evidence="9">Sulfur carrier protein ThiS sulfurtransferase</fullName>
    </alternativeName>
    <alternativeName>
        <fullName evidence="9">Thiamine biosynthesis protein ThiI</fullName>
    </alternativeName>
    <alternativeName>
        <fullName evidence="9">tRNA 4-thiouridine synthase</fullName>
    </alternativeName>
</protein>